<evidence type="ECO:0000256" key="1">
    <source>
        <dbReference type="ARBA" id="ARBA00004141"/>
    </source>
</evidence>
<keyword evidence="5 12" id="KW-0812">Transmembrane</keyword>
<name>A0AAV6U9N3_9ARAC</name>
<reference evidence="13 14" key="1">
    <citation type="journal article" date="2022" name="Nat. Ecol. Evol.">
        <title>A masculinizing supergene underlies an exaggerated male reproductive morph in a spider.</title>
        <authorList>
            <person name="Hendrickx F."/>
            <person name="De Corte Z."/>
            <person name="Sonet G."/>
            <person name="Van Belleghem S.M."/>
            <person name="Kostlbacher S."/>
            <person name="Vangestel C."/>
        </authorList>
    </citation>
    <scope>NUCLEOTIDE SEQUENCE [LARGE SCALE GENOMIC DNA]</scope>
    <source>
        <strain evidence="13">W744_W776</strain>
    </source>
</reference>
<accession>A0AAV6U9N3</accession>
<keyword evidence="4 12" id="KW-0894">Sodium channel</keyword>
<organism evidence="13 14">
    <name type="scientific">Oedothorax gibbosus</name>
    <dbReference type="NCBI Taxonomy" id="931172"/>
    <lineage>
        <taxon>Eukaryota</taxon>
        <taxon>Metazoa</taxon>
        <taxon>Ecdysozoa</taxon>
        <taxon>Arthropoda</taxon>
        <taxon>Chelicerata</taxon>
        <taxon>Arachnida</taxon>
        <taxon>Araneae</taxon>
        <taxon>Araneomorphae</taxon>
        <taxon>Entelegynae</taxon>
        <taxon>Araneoidea</taxon>
        <taxon>Linyphiidae</taxon>
        <taxon>Erigoninae</taxon>
        <taxon>Oedothorax</taxon>
    </lineage>
</organism>
<keyword evidence="9" id="KW-0472">Membrane</keyword>
<evidence type="ECO:0000256" key="3">
    <source>
        <dbReference type="ARBA" id="ARBA00022448"/>
    </source>
</evidence>
<keyword evidence="8 12" id="KW-0406">Ion transport</keyword>
<evidence type="ECO:0000256" key="11">
    <source>
        <dbReference type="ARBA" id="ARBA00023303"/>
    </source>
</evidence>
<protein>
    <submittedName>
        <fullName evidence="13">Uncharacterized protein</fullName>
    </submittedName>
</protein>
<keyword evidence="7" id="KW-0915">Sodium</keyword>
<keyword evidence="6" id="KW-1133">Transmembrane helix</keyword>
<gene>
    <name evidence="13" type="ORF">JTE90_004674</name>
</gene>
<evidence type="ECO:0000313" key="13">
    <source>
        <dbReference type="EMBL" id="KAG8180715.1"/>
    </source>
</evidence>
<dbReference type="Proteomes" id="UP000827092">
    <property type="component" value="Unassembled WGS sequence"/>
</dbReference>
<dbReference type="Pfam" id="PF00858">
    <property type="entry name" value="ASC"/>
    <property type="match status" value="1"/>
</dbReference>
<keyword evidence="14" id="KW-1185">Reference proteome</keyword>
<evidence type="ECO:0000256" key="9">
    <source>
        <dbReference type="ARBA" id="ARBA00023136"/>
    </source>
</evidence>
<keyword evidence="11 12" id="KW-0407">Ion channel</keyword>
<evidence type="ECO:0000256" key="6">
    <source>
        <dbReference type="ARBA" id="ARBA00022989"/>
    </source>
</evidence>
<evidence type="ECO:0000256" key="10">
    <source>
        <dbReference type="ARBA" id="ARBA00023201"/>
    </source>
</evidence>
<dbReference type="GO" id="GO:0016020">
    <property type="term" value="C:membrane"/>
    <property type="evidence" value="ECO:0007669"/>
    <property type="project" value="UniProtKB-SubCell"/>
</dbReference>
<evidence type="ECO:0000256" key="5">
    <source>
        <dbReference type="ARBA" id="ARBA00022692"/>
    </source>
</evidence>
<keyword evidence="3 12" id="KW-0813">Transport</keyword>
<comment type="caution">
    <text evidence="13">The sequence shown here is derived from an EMBL/GenBank/DDBJ whole genome shotgun (WGS) entry which is preliminary data.</text>
</comment>
<dbReference type="Gene3D" id="2.60.470.10">
    <property type="entry name" value="Acid-sensing ion channels like domains"/>
    <property type="match status" value="1"/>
</dbReference>
<comment type="subcellular location">
    <subcellularLocation>
        <location evidence="1">Membrane</location>
        <topology evidence="1">Multi-pass membrane protein</topology>
    </subcellularLocation>
</comment>
<evidence type="ECO:0000313" key="14">
    <source>
        <dbReference type="Proteomes" id="UP000827092"/>
    </source>
</evidence>
<sequence length="246" mass="28338">MDSSNVYPEFAIHKQQKKIVRQHPPPKSLRRTALCTLEPNKCQWNQSDFCIRYPKYCIKDQDPLNAVPKHLYHQQHNISLEYLNAVGQRLKDLVRYCAIKTGPDSYLPCTNRVYVPFVNWKSYPNKCFILEMLWGQPDAQPKSIPVASSMIVGLQLHPEEYVDHNEAVQAHVLVHDPRALDNPIREGISLMLSKAYSIYVSQTVTERLPAPYRTNCTDYLKLWRENGGDGPLTRKVSMQPVFGVET</sequence>
<comment type="similarity">
    <text evidence="2 12">Belongs to the amiloride-sensitive sodium channel (TC 1.A.6) family.</text>
</comment>
<dbReference type="EMBL" id="JAFNEN010000553">
    <property type="protein sequence ID" value="KAG8180715.1"/>
    <property type="molecule type" value="Genomic_DNA"/>
</dbReference>
<dbReference type="GO" id="GO:0005272">
    <property type="term" value="F:sodium channel activity"/>
    <property type="evidence" value="ECO:0007669"/>
    <property type="project" value="UniProtKB-KW"/>
</dbReference>
<evidence type="ECO:0000256" key="4">
    <source>
        <dbReference type="ARBA" id="ARBA00022461"/>
    </source>
</evidence>
<proteinExistence type="inferred from homology"/>
<keyword evidence="10 12" id="KW-0739">Sodium transport</keyword>
<evidence type="ECO:0000256" key="8">
    <source>
        <dbReference type="ARBA" id="ARBA00023065"/>
    </source>
</evidence>
<dbReference type="InterPro" id="IPR001873">
    <property type="entry name" value="ENaC"/>
</dbReference>
<dbReference type="AlphaFoldDB" id="A0AAV6U9N3"/>
<evidence type="ECO:0000256" key="7">
    <source>
        <dbReference type="ARBA" id="ARBA00023053"/>
    </source>
</evidence>
<evidence type="ECO:0000256" key="12">
    <source>
        <dbReference type="RuleBase" id="RU000679"/>
    </source>
</evidence>
<evidence type="ECO:0000256" key="2">
    <source>
        <dbReference type="ARBA" id="ARBA00007193"/>
    </source>
</evidence>